<keyword evidence="9" id="KW-1185">Reference proteome</keyword>
<dbReference type="InterPro" id="IPR027304">
    <property type="entry name" value="Trigger_fact/SurA_dom_sf"/>
</dbReference>
<comment type="similarity">
    <text evidence="2">Belongs to the PpiC/parvulin rotamase family.</text>
</comment>
<dbReference type="PROSITE" id="PS50198">
    <property type="entry name" value="PPIC_PPIASE_2"/>
    <property type="match status" value="1"/>
</dbReference>
<dbReference type="InterPro" id="IPR050245">
    <property type="entry name" value="PrsA_foldase"/>
</dbReference>
<evidence type="ECO:0000256" key="2">
    <source>
        <dbReference type="ARBA" id="ARBA00007656"/>
    </source>
</evidence>
<dbReference type="SUPFAM" id="SSF109998">
    <property type="entry name" value="Triger factor/SurA peptide-binding domain-like"/>
    <property type="match status" value="1"/>
</dbReference>
<evidence type="ECO:0000256" key="6">
    <source>
        <dbReference type="SAM" id="SignalP"/>
    </source>
</evidence>
<dbReference type="SUPFAM" id="SSF54534">
    <property type="entry name" value="FKBP-like"/>
    <property type="match status" value="1"/>
</dbReference>
<evidence type="ECO:0000256" key="5">
    <source>
        <dbReference type="PROSITE-ProRule" id="PRU00278"/>
    </source>
</evidence>
<dbReference type="Gene3D" id="3.10.50.40">
    <property type="match status" value="1"/>
</dbReference>
<protein>
    <recommendedName>
        <fullName evidence="3">peptidylprolyl isomerase</fullName>
        <ecNumber evidence="3">5.2.1.8</ecNumber>
    </recommendedName>
</protein>
<keyword evidence="6" id="KW-0732">Signal</keyword>
<evidence type="ECO:0000259" key="7">
    <source>
        <dbReference type="PROSITE" id="PS50198"/>
    </source>
</evidence>
<proteinExistence type="inferred from homology"/>
<keyword evidence="4 5" id="KW-0697">Rotamase</keyword>
<organism evidence="8 9">
    <name type="scientific">Bacterioplanoides pacificum</name>
    <dbReference type="NCBI Taxonomy" id="1171596"/>
    <lineage>
        <taxon>Bacteria</taxon>
        <taxon>Pseudomonadati</taxon>
        <taxon>Pseudomonadota</taxon>
        <taxon>Gammaproteobacteria</taxon>
        <taxon>Oceanospirillales</taxon>
        <taxon>Oceanospirillaceae</taxon>
        <taxon>Bacterioplanoides</taxon>
    </lineage>
</organism>
<dbReference type="PANTHER" id="PTHR47245:SF2">
    <property type="entry name" value="PEPTIDYL-PROLYL CIS-TRANS ISOMERASE HP_0175-RELATED"/>
    <property type="match status" value="1"/>
</dbReference>
<name>A0ABV7VQ24_9GAMM</name>
<gene>
    <name evidence="8" type="ORF">ACFOMG_00880</name>
</gene>
<dbReference type="GO" id="GO:0016853">
    <property type="term" value="F:isomerase activity"/>
    <property type="evidence" value="ECO:0007669"/>
    <property type="project" value="UniProtKB-KW"/>
</dbReference>
<dbReference type="EC" id="5.2.1.8" evidence="3"/>
<feature type="chain" id="PRO_5046005771" description="peptidylprolyl isomerase" evidence="6">
    <location>
        <begin position="18"/>
        <end position="442"/>
    </location>
</feature>
<reference evidence="9" key="1">
    <citation type="journal article" date="2019" name="Int. J. Syst. Evol. Microbiol.">
        <title>The Global Catalogue of Microorganisms (GCM) 10K type strain sequencing project: providing services to taxonomists for standard genome sequencing and annotation.</title>
        <authorList>
            <consortium name="The Broad Institute Genomics Platform"/>
            <consortium name="The Broad Institute Genome Sequencing Center for Infectious Disease"/>
            <person name="Wu L."/>
            <person name="Ma J."/>
        </authorList>
    </citation>
    <scope>NUCLEOTIDE SEQUENCE [LARGE SCALE GENOMIC DNA]</scope>
    <source>
        <strain evidence="9">KCTC 42424</strain>
    </source>
</reference>
<dbReference type="PANTHER" id="PTHR47245">
    <property type="entry name" value="PEPTIDYLPROLYL ISOMERASE"/>
    <property type="match status" value="1"/>
</dbReference>
<sequence length="442" mass="50551">MKLLLLSLLLFCAPLQAAIRYDIDDPQQLARVNDLTLSATVVEIFWQAYNHPSRPLSPPQAMQRIIDDALLAAHARQTLTPQQLQQENAVGFLLQVQQQDRATALLRKYYEKPLYQAIQQLPGSSLDGIYQFAEEINEQWLQQHFALLSRVNIEATAAQQQLAENTVIARVRLAGNSHTLSLWDIYRRQNVQGRLAIHNADLQFLRGQAKQRAGSLFVLDWTQRKMGEKDFNAVFQIVKNEQDKATLLRNMGLYADVHDDNPVLRDAAKKVTEAQVKAFYQANKQEFKVVEKVRARHIRVQTQQLADEVHEALKNGLEFSVAVSRYSVADDKHNTPAGDLGWLKRADKNRNWLYSVAFTQPQGAFSMPFRSPQNQGDIVYEIVYIDERVDGFLPLTDPTVRYEASRDVALKQLKNDFYQLQQRLRQQADISLNKRALTAATD</sequence>
<feature type="domain" description="PpiC" evidence="7">
    <location>
        <begin position="290"/>
        <end position="371"/>
    </location>
</feature>
<dbReference type="InterPro" id="IPR000297">
    <property type="entry name" value="PPIase_PpiC"/>
</dbReference>
<keyword evidence="5 8" id="KW-0413">Isomerase</keyword>
<accession>A0ABV7VQ24</accession>
<dbReference type="RefSeq" id="WP_376864211.1">
    <property type="nucleotide sequence ID" value="NZ_JBHRYB010000001.1"/>
</dbReference>
<evidence type="ECO:0000313" key="9">
    <source>
        <dbReference type="Proteomes" id="UP001595722"/>
    </source>
</evidence>
<evidence type="ECO:0000256" key="1">
    <source>
        <dbReference type="ARBA" id="ARBA00000971"/>
    </source>
</evidence>
<dbReference type="InterPro" id="IPR046357">
    <property type="entry name" value="PPIase_dom_sf"/>
</dbReference>
<feature type="signal peptide" evidence="6">
    <location>
        <begin position="1"/>
        <end position="17"/>
    </location>
</feature>
<evidence type="ECO:0000313" key="8">
    <source>
        <dbReference type="EMBL" id="MFC3678661.1"/>
    </source>
</evidence>
<evidence type="ECO:0000256" key="3">
    <source>
        <dbReference type="ARBA" id="ARBA00013194"/>
    </source>
</evidence>
<evidence type="ECO:0000256" key="4">
    <source>
        <dbReference type="ARBA" id="ARBA00023110"/>
    </source>
</evidence>
<comment type="caution">
    <text evidence="8">The sequence shown here is derived from an EMBL/GenBank/DDBJ whole genome shotgun (WGS) entry which is preliminary data.</text>
</comment>
<comment type="catalytic activity">
    <reaction evidence="1">
        <text>[protein]-peptidylproline (omega=180) = [protein]-peptidylproline (omega=0)</text>
        <dbReference type="Rhea" id="RHEA:16237"/>
        <dbReference type="Rhea" id="RHEA-COMP:10747"/>
        <dbReference type="Rhea" id="RHEA-COMP:10748"/>
        <dbReference type="ChEBI" id="CHEBI:83833"/>
        <dbReference type="ChEBI" id="CHEBI:83834"/>
        <dbReference type="EC" id="5.2.1.8"/>
    </reaction>
</comment>
<dbReference type="EMBL" id="JBHRYB010000001">
    <property type="protein sequence ID" value="MFC3678661.1"/>
    <property type="molecule type" value="Genomic_DNA"/>
</dbReference>
<dbReference type="Pfam" id="PF13145">
    <property type="entry name" value="Rotamase_2"/>
    <property type="match status" value="1"/>
</dbReference>
<dbReference type="Proteomes" id="UP001595722">
    <property type="component" value="Unassembled WGS sequence"/>
</dbReference>